<dbReference type="Proteomes" id="UP000604825">
    <property type="component" value="Unassembled WGS sequence"/>
</dbReference>
<evidence type="ECO:0000313" key="1">
    <source>
        <dbReference type="EMBL" id="CAD6338190.1"/>
    </source>
</evidence>
<keyword evidence="2" id="KW-1185">Reference proteome</keyword>
<sequence>MTTGSWCDIRVGGADDDDKSNLVDVLYNGIINGWLEETKGVDDKSDHVDMLYKGTRNKKIKIERHSIWVDVPDPFNLKVFAQRLFLNFHSDNIRAKEITESTGDWDSIQSTFFSSKATTAKAGCILVITKEETVATHCVKGQTHLAFNAQDLKADPSISSLIKKGCWHYGIRGRKGRLFYDRRKYAREWANKFEDVGTINLDGEDEEKGFREFTLKLGGRDMPYNRGYHFDLTDFACRLLVDFYSDDPQAKEAVAVRLMEVTLDDPIKECREILRNEERLVVINGLDSKEDWDSIKGTFFSEQHPQSIILVGSRSGVMLSNKEMRLGTQEQCRLIDMVS</sequence>
<proteinExistence type="predicted"/>
<protein>
    <recommendedName>
        <fullName evidence="3">NB-ARC domain-containing protein</fullName>
    </recommendedName>
</protein>
<name>A0A811SBP1_9POAL</name>
<dbReference type="AlphaFoldDB" id="A0A811SBP1"/>
<accession>A0A811SBP1</accession>
<dbReference type="EMBL" id="CAJGYO010000019">
    <property type="protein sequence ID" value="CAD6338190.1"/>
    <property type="molecule type" value="Genomic_DNA"/>
</dbReference>
<reference evidence="1" key="1">
    <citation type="submission" date="2020-10" db="EMBL/GenBank/DDBJ databases">
        <authorList>
            <person name="Han B."/>
            <person name="Lu T."/>
            <person name="Zhao Q."/>
            <person name="Huang X."/>
            <person name="Zhao Y."/>
        </authorList>
    </citation>
    <scope>NUCLEOTIDE SEQUENCE</scope>
</reference>
<comment type="caution">
    <text evidence="1">The sequence shown here is derived from an EMBL/GenBank/DDBJ whole genome shotgun (WGS) entry which is preliminary data.</text>
</comment>
<gene>
    <name evidence="1" type="ORF">NCGR_LOCUS62288</name>
</gene>
<evidence type="ECO:0000313" key="2">
    <source>
        <dbReference type="Proteomes" id="UP000604825"/>
    </source>
</evidence>
<organism evidence="1 2">
    <name type="scientific">Miscanthus lutarioriparius</name>
    <dbReference type="NCBI Taxonomy" id="422564"/>
    <lineage>
        <taxon>Eukaryota</taxon>
        <taxon>Viridiplantae</taxon>
        <taxon>Streptophyta</taxon>
        <taxon>Embryophyta</taxon>
        <taxon>Tracheophyta</taxon>
        <taxon>Spermatophyta</taxon>
        <taxon>Magnoliopsida</taxon>
        <taxon>Liliopsida</taxon>
        <taxon>Poales</taxon>
        <taxon>Poaceae</taxon>
        <taxon>PACMAD clade</taxon>
        <taxon>Panicoideae</taxon>
        <taxon>Andropogonodae</taxon>
        <taxon>Andropogoneae</taxon>
        <taxon>Saccharinae</taxon>
        <taxon>Miscanthus</taxon>
    </lineage>
</organism>
<evidence type="ECO:0008006" key="3">
    <source>
        <dbReference type="Google" id="ProtNLM"/>
    </source>
</evidence>